<dbReference type="CDD" id="cd02661">
    <property type="entry name" value="Peptidase_C19E"/>
    <property type="match status" value="1"/>
</dbReference>
<dbReference type="InterPro" id="IPR028889">
    <property type="entry name" value="USP"/>
</dbReference>
<reference evidence="10 11" key="1">
    <citation type="submission" date="2015-12" db="EMBL/GenBank/DDBJ databases">
        <title>Draft genome sequence of Moniliophthora roreri, the causal agent of frosty pod rot of cacao.</title>
        <authorList>
            <person name="Aime M.C."/>
            <person name="Diaz-Valderrama J.R."/>
            <person name="Kijpornyongpan T."/>
            <person name="Phillips-Mora W."/>
        </authorList>
    </citation>
    <scope>NUCLEOTIDE SEQUENCE [LARGE SCALE GENOMIC DNA]</scope>
    <source>
        <strain evidence="10 11">MCA 2952</strain>
    </source>
</reference>
<dbReference type="Gene3D" id="3.90.70.10">
    <property type="entry name" value="Cysteine proteinases"/>
    <property type="match status" value="1"/>
</dbReference>
<dbReference type="InterPro" id="IPR018200">
    <property type="entry name" value="USP_CS"/>
</dbReference>
<dbReference type="PANTHER" id="PTHR24006:SF758">
    <property type="entry name" value="UBIQUITIN CARBOXYL-TERMINAL HYDROLASE 36"/>
    <property type="match status" value="1"/>
</dbReference>
<keyword evidence="3 7" id="KW-0645">Protease</keyword>
<evidence type="ECO:0000256" key="6">
    <source>
        <dbReference type="ARBA" id="ARBA00022807"/>
    </source>
</evidence>
<dbReference type="GO" id="GO:0016579">
    <property type="term" value="P:protein deubiquitination"/>
    <property type="evidence" value="ECO:0007669"/>
    <property type="project" value="InterPro"/>
</dbReference>
<feature type="region of interest" description="Disordered" evidence="8">
    <location>
        <begin position="468"/>
        <end position="521"/>
    </location>
</feature>
<dbReference type="InterPro" id="IPR050164">
    <property type="entry name" value="Peptidase_C19"/>
</dbReference>
<feature type="region of interest" description="Disordered" evidence="8">
    <location>
        <begin position="540"/>
        <end position="614"/>
    </location>
</feature>
<dbReference type="EC" id="3.4.19.12" evidence="7"/>
<keyword evidence="5 7" id="KW-0378">Hydrolase</keyword>
<dbReference type="FunFam" id="3.90.70.10:FF:000119">
    <property type="entry name" value="Ubiquitin specific peptidase 36"/>
    <property type="match status" value="1"/>
</dbReference>
<dbReference type="Proteomes" id="UP000054988">
    <property type="component" value="Unassembled WGS sequence"/>
</dbReference>
<proteinExistence type="inferred from homology"/>
<evidence type="ECO:0000256" key="7">
    <source>
        <dbReference type="RuleBase" id="RU366025"/>
    </source>
</evidence>
<dbReference type="GO" id="GO:0005634">
    <property type="term" value="C:nucleus"/>
    <property type="evidence" value="ECO:0007669"/>
    <property type="project" value="TreeGrafter"/>
</dbReference>
<keyword evidence="4 7" id="KW-0833">Ubl conjugation pathway</keyword>
<organism evidence="10 11">
    <name type="scientific">Moniliophthora roreri</name>
    <name type="common">Frosty pod rot fungus</name>
    <name type="synonym">Monilia roreri</name>
    <dbReference type="NCBI Taxonomy" id="221103"/>
    <lineage>
        <taxon>Eukaryota</taxon>
        <taxon>Fungi</taxon>
        <taxon>Dikarya</taxon>
        <taxon>Basidiomycota</taxon>
        <taxon>Agaricomycotina</taxon>
        <taxon>Agaricomycetes</taxon>
        <taxon>Agaricomycetidae</taxon>
        <taxon>Agaricales</taxon>
        <taxon>Marasmiineae</taxon>
        <taxon>Marasmiaceae</taxon>
        <taxon>Moniliophthora</taxon>
    </lineage>
</organism>
<dbReference type="PANTHER" id="PTHR24006">
    <property type="entry name" value="UBIQUITIN CARBOXYL-TERMINAL HYDROLASE"/>
    <property type="match status" value="1"/>
</dbReference>
<feature type="compositionally biased region" description="Low complexity" evidence="8">
    <location>
        <begin position="112"/>
        <end position="126"/>
    </location>
</feature>
<name>A0A0W0GAQ5_MONRR</name>
<evidence type="ECO:0000256" key="4">
    <source>
        <dbReference type="ARBA" id="ARBA00022786"/>
    </source>
</evidence>
<evidence type="ECO:0000256" key="1">
    <source>
        <dbReference type="ARBA" id="ARBA00000707"/>
    </source>
</evidence>
<feature type="region of interest" description="Disordered" evidence="8">
    <location>
        <begin position="1"/>
        <end position="21"/>
    </location>
</feature>
<feature type="region of interest" description="Disordered" evidence="8">
    <location>
        <begin position="97"/>
        <end position="126"/>
    </location>
</feature>
<comment type="catalytic activity">
    <reaction evidence="1 7">
        <text>Thiol-dependent hydrolysis of ester, thioester, amide, peptide and isopeptide bonds formed by the C-terminal Gly of ubiquitin (a 76-residue protein attached to proteins as an intracellular targeting signal).</text>
        <dbReference type="EC" id="3.4.19.12"/>
    </reaction>
</comment>
<sequence>MAQRNFSPKRSESDQYRPAKDLEAFNGLLPPPIEFVEGSSTGTLAIAEGKYEPINVSPKASKVEKIEVCAQLVFLLAERLKEGLQLPQKSVLSTPLTSTPITANLPSPRPTTPAATPSKTPTKSKSLFSGDIELSWPKGLILGSGLYNNGNTCFLNSALQCLVHTPPLLNALNTHSATNCKSKGFCMSCNLRATVVQTFKSKTPFSPSSISNKLQLIAKHMRRGRQEDSHEFLRYAIDSLQKSCLAGLPSKVDHKLAETTWVHKIFGGRLRSRVTCQSCGYNSDTFDSILDLSLDIHHTQQLNAALRKFVAPDYLKGADKYKCEKCKKHVNAEKRFTIHDAPAVLTVHFKRFSPMGHKIGHAVDYEEHLSLQPYMSDGQFGPRYSLYGIICHAGGGPNSGHYYAFVKSREGKWYEMNDESVTAVGVTAPRIKNAYVLFYLKNKGQKLESVMQLSSSINKKSGLAIAMKKRKAREEDENQEDQGEKVTKPFIGPILPSTTSTDGSPSDAKRQKLETSDPQADSIKKKIEAAKAAQSTLSSLAASYASDDDEPPEEEGSKLNGLPNSSPPKPQDAVFPTPSKPTEQAIPASSFYGTPAPKKPPQFRDGLTLANRHSNWKQNLNPYSRVITYKKKRGPARGL</sequence>
<feature type="compositionally biased region" description="Low complexity" evidence="8">
    <location>
        <begin position="496"/>
        <end position="506"/>
    </location>
</feature>
<comment type="caution">
    <text evidence="10">The sequence shown here is derived from an EMBL/GenBank/DDBJ whole genome shotgun (WGS) entry which is preliminary data.</text>
</comment>
<dbReference type="PROSITE" id="PS50235">
    <property type="entry name" value="USP_3"/>
    <property type="match status" value="1"/>
</dbReference>
<dbReference type="eggNOG" id="KOG1865">
    <property type="taxonomic scope" value="Eukaryota"/>
</dbReference>
<dbReference type="PROSITE" id="PS00972">
    <property type="entry name" value="USP_1"/>
    <property type="match status" value="1"/>
</dbReference>
<gene>
    <name evidence="10" type="ORF">WG66_1790</name>
</gene>
<evidence type="ECO:0000259" key="9">
    <source>
        <dbReference type="PROSITE" id="PS50235"/>
    </source>
</evidence>
<dbReference type="AlphaFoldDB" id="A0A0W0GAQ5"/>
<dbReference type="GO" id="GO:0005829">
    <property type="term" value="C:cytosol"/>
    <property type="evidence" value="ECO:0007669"/>
    <property type="project" value="TreeGrafter"/>
</dbReference>
<protein>
    <recommendedName>
        <fullName evidence="7">Ubiquitin carboxyl-terminal hydrolase</fullName>
        <ecNumber evidence="7">3.4.19.12</ecNumber>
    </recommendedName>
</protein>
<dbReference type="PROSITE" id="PS00973">
    <property type="entry name" value="USP_2"/>
    <property type="match status" value="1"/>
</dbReference>
<feature type="compositionally biased region" description="Basic and acidic residues" evidence="8">
    <location>
        <begin position="9"/>
        <end position="21"/>
    </location>
</feature>
<dbReference type="GO" id="GO:0004843">
    <property type="term" value="F:cysteine-type deubiquitinase activity"/>
    <property type="evidence" value="ECO:0007669"/>
    <property type="project" value="UniProtKB-UniRule"/>
</dbReference>
<comment type="similarity">
    <text evidence="2 7">Belongs to the peptidase C19 family.</text>
</comment>
<evidence type="ECO:0000256" key="8">
    <source>
        <dbReference type="SAM" id="MobiDB-lite"/>
    </source>
</evidence>
<evidence type="ECO:0000256" key="3">
    <source>
        <dbReference type="ARBA" id="ARBA00022670"/>
    </source>
</evidence>
<dbReference type="Pfam" id="PF00443">
    <property type="entry name" value="UCH"/>
    <property type="match status" value="1"/>
</dbReference>
<dbReference type="SUPFAM" id="SSF54001">
    <property type="entry name" value="Cysteine proteinases"/>
    <property type="match status" value="1"/>
</dbReference>
<dbReference type="InterPro" id="IPR001394">
    <property type="entry name" value="Peptidase_C19_UCH"/>
</dbReference>
<evidence type="ECO:0000256" key="2">
    <source>
        <dbReference type="ARBA" id="ARBA00009085"/>
    </source>
</evidence>
<evidence type="ECO:0000313" key="10">
    <source>
        <dbReference type="EMBL" id="KTB45611.1"/>
    </source>
</evidence>
<dbReference type="GO" id="GO:0006508">
    <property type="term" value="P:proteolysis"/>
    <property type="evidence" value="ECO:0007669"/>
    <property type="project" value="UniProtKB-KW"/>
</dbReference>
<keyword evidence="6 7" id="KW-0788">Thiol protease</keyword>
<evidence type="ECO:0000256" key="5">
    <source>
        <dbReference type="ARBA" id="ARBA00022801"/>
    </source>
</evidence>
<accession>A0A0W0GAQ5</accession>
<dbReference type="EMBL" id="LATX01000656">
    <property type="protein sequence ID" value="KTB45611.1"/>
    <property type="molecule type" value="Genomic_DNA"/>
</dbReference>
<feature type="domain" description="USP" evidence="9">
    <location>
        <begin position="144"/>
        <end position="442"/>
    </location>
</feature>
<evidence type="ECO:0000313" key="11">
    <source>
        <dbReference type="Proteomes" id="UP000054988"/>
    </source>
</evidence>
<dbReference type="InterPro" id="IPR038765">
    <property type="entry name" value="Papain-like_cys_pep_sf"/>
</dbReference>